<dbReference type="KEGG" id="hau:Haur_4184"/>
<gene>
    <name evidence="2" type="ordered locus">Haur_4184</name>
</gene>
<dbReference type="InParanoid" id="A9AX96"/>
<dbReference type="EMBL" id="CP000875">
    <property type="protein sequence ID" value="ABX06816.1"/>
    <property type="molecule type" value="Genomic_DNA"/>
</dbReference>
<evidence type="ECO:0000313" key="3">
    <source>
        <dbReference type="Proteomes" id="UP000000787"/>
    </source>
</evidence>
<evidence type="ECO:0000313" key="2">
    <source>
        <dbReference type="EMBL" id="ABX06816.1"/>
    </source>
</evidence>
<name>A9AX96_HERA2</name>
<accession>A9AX96</accession>
<sequence length="339" mass="37814">MQPLIAGEWQGQAAQRCFQEFESVIVPTYQRLINVFDTSAQVTLEIAKLMQAAEAEAAALFSINASSSKNRLMVDPLELPDLPHTEPLDGSKTLKPELITMPSPPPPPTQPNTGDGSGTHGAMGQPTEQDKANHSKMSRAATLARFSGVFSETGYHMQHFLNNSGEPLTVSVDDMLDDMPVFKSKVEFRYENEIIPQINQKLRSDYHGEPLEFHVTIPWKSNFYPDRSENKNWYYAVGGFSYAQTAYVRVTPALDGTPNVEVISQVHMFDRYNWDQGKAVTIPSSGIEWIDNSTIANDHITDEEMGRLHGTGIAQEYDLTGTSSGQKHFYTYDSFIGLK</sequence>
<dbReference type="HOGENOM" id="CLU_818287_0_0_0"/>
<feature type="compositionally biased region" description="Basic and acidic residues" evidence="1">
    <location>
        <begin position="81"/>
        <end position="95"/>
    </location>
</feature>
<keyword evidence="3" id="KW-1185">Reference proteome</keyword>
<dbReference type="AlphaFoldDB" id="A9AX96"/>
<proteinExistence type="predicted"/>
<dbReference type="Proteomes" id="UP000000787">
    <property type="component" value="Chromosome"/>
</dbReference>
<organism evidence="2 3">
    <name type="scientific">Herpetosiphon aurantiacus (strain ATCC 23779 / DSM 785 / 114-95)</name>
    <dbReference type="NCBI Taxonomy" id="316274"/>
    <lineage>
        <taxon>Bacteria</taxon>
        <taxon>Bacillati</taxon>
        <taxon>Chloroflexota</taxon>
        <taxon>Chloroflexia</taxon>
        <taxon>Herpetosiphonales</taxon>
        <taxon>Herpetosiphonaceae</taxon>
        <taxon>Herpetosiphon</taxon>
    </lineage>
</organism>
<dbReference type="BioCyc" id="HAUR316274:GHYA-4231-MONOMER"/>
<evidence type="ECO:0000256" key="1">
    <source>
        <dbReference type="SAM" id="MobiDB-lite"/>
    </source>
</evidence>
<feature type="region of interest" description="Disordered" evidence="1">
    <location>
        <begin position="78"/>
        <end position="138"/>
    </location>
</feature>
<dbReference type="SUPFAM" id="SSF140453">
    <property type="entry name" value="EsxAB dimer-like"/>
    <property type="match status" value="1"/>
</dbReference>
<dbReference type="InterPro" id="IPR036689">
    <property type="entry name" value="ESAT-6-like_sf"/>
</dbReference>
<reference evidence="2 3" key="1">
    <citation type="journal article" date="2011" name="Stand. Genomic Sci.">
        <title>Complete genome sequence of the filamentous gliding predatory bacterium Herpetosiphon aurantiacus type strain (114-95(T)).</title>
        <authorList>
            <person name="Kiss H."/>
            <person name="Nett M."/>
            <person name="Domin N."/>
            <person name="Martin K."/>
            <person name="Maresca J.A."/>
            <person name="Copeland A."/>
            <person name="Lapidus A."/>
            <person name="Lucas S."/>
            <person name="Berry K.W."/>
            <person name="Glavina Del Rio T."/>
            <person name="Dalin E."/>
            <person name="Tice H."/>
            <person name="Pitluck S."/>
            <person name="Richardson P."/>
            <person name="Bruce D."/>
            <person name="Goodwin L."/>
            <person name="Han C."/>
            <person name="Detter J.C."/>
            <person name="Schmutz J."/>
            <person name="Brettin T."/>
            <person name="Land M."/>
            <person name="Hauser L."/>
            <person name="Kyrpides N.C."/>
            <person name="Ivanova N."/>
            <person name="Goker M."/>
            <person name="Woyke T."/>
            <person name="Klenk H.P."/>
            <person name="Bryant D.A."/>
        </authorList>
    </citation>
    <scope>NUCLEOTIDE SEQUENCE [LARGE SCALE GENOMIC DNA]</scope>
    <source>
        <strain evidence="3">ATCC 23779 / DSM 785 / 114-95</strain>
    </source>
</reference>
<dbReference type="eggNOG" id="COG4842">
    <property type="taxonomic scope" value="Bacteria"/>
</dbReference>
<protein>
    <submittedName>
        <fullName evidence="2">Uncharacterized protein</fullName>
    </submittedName>
</protein>
<dbReference type="STRING" id="316274.Haur_4184"/>